<dbReference type="Proteomes" id="UP001524586">
    <property type="component" value="Unassembled WGS sequence"/>
</dbReference>
<keyword evidence="1" id="KW-0472">Membrane</keyword>
<dbReference type="RefSeq" id="WP_256615507.1">
    <property type="nucleotide sequence ID" value="NZ_JANIBK010000054.1"/>
</dbReference>
<evidence type="ECO:0000256" key="1">
    <source>
        <dbReference type="SAM" id="Phobius"/>
    </source>
</evidence>
<dbReference type="InterPro" id="IPR008979">
    <property type="entry name" value="Galactose-bd-like_sf"/>
</dbReference>
<dbReference type="SUPFAM" id="SSF49785">
    <property type="entry name" value="Galactose-binding domain-like"/>
    <property type="match status" value="1"/>
</dbReference>
<comment type="caution">
    <text evidence="2">The sequence shown here is derived from an EMBL/GenBank/DDBJ whole genome shotgun (WGS) entry which is preliminary data.</text>
</comment>
<keyword evidence="1" id="KW-1133">Transmembrane helix</keyword>
<keyword evidence="3" id="KW-1185">Reference proteome</keyword>
<proteinExistence type="predicted"/>
<evidence type="ECO:0000313" key="3">
    <source>
        <dbReference type="Proteomes" id="UP001524586"/>
    </source>
</evidence>
<name>A0ABT1U5L9_9GAMM</name>
<reference evidence="2 3" key="1">
    <citation type="submission" date="2022-07" db="EMBL/GenBank/DDBJ databases">
        <title>Methylomonas rivi sp. nov., Methylomonas rosea sp. nov., Methylomonas aureus sp. nov. and Methylomonas subterranea sp. nov., four novel methanotrophs isolated from a freshwater creek and the deep terrestrial subsurface.</title>
        <authorList>
            <person name="Abin C."/>
            <person name="Sankaranarayanan K."/>
            <person name="Garner C."/>
            <person name="Sindelar R."/>
            <person name="Kotary K."/>
            <person name="Garner R."/>
            <person name="Barclay S."/>
            <person name="Lawson P."/>
            <person name="Krumholz L."/>
        </authorList>
    </citation>
    <scope>NUCLEOTIDE SEQUENCE [LARGE SCALE GENOMIC DNA]</scope>
    <source>
        <strain evidence="2 3">WSC-6</strain>
    </source>
</reference>
<dbReference type="EMBL" id="JANIBK010000054">
    <property type="protein sequence ID" value="MCQ8129087.1"/>
    <property type="molecule type" value="Genomic_DNA"/>
</dbReference>
<protein>
    <recommendedName>
        <fullName evidence="4">Secreted protein</fullName>
    </recommendedName>
</protein>
<dbReference type="Gene3D" id="3.40.50.200">
    <property type="entry name" value="Peptidase S8/S53 domain"/>
    <property type="match status" value="1"/>
</dbReference>
<accession>A0ABT1U5L9</accession>
<feature type="transmembrane region" description="Helical" evidence="1">
    <location>
        <begin position="475"/>
        <end position="493"/>
    </location>
</feature>
<dbReference type="InterPro" id="IPR036852">
    <property type="entry name" value="Peptidase_S8/S53_dom_sf"/>
</dbReference>
<sequence length="497" mass="52055">MKNTKKQWLYVIPALYWAPIVLADYKSDVGYTDLRNLLGADIPTGAGVSVTQAEASSVPNTNGNFPVYAPDTGNAQFADDTLLFPGTASTSPSSHATGVGARFYGSNAMAFGIDTITSYEVNDWIGSLYNPNGTVAQPVNGSRIANHSWIGNGNTPTDTGNILRLVDRQVQRNEFIQIVGMANGSSNSNSALLGSAYNVIAVGRTDGKQDRGSDAVDSVYNAGRTRPDLVAPETTTSAATPLVSAAAALLIETAHNAAASLSNGSVDIAGAGTVYNAERSETIKAALMAGADRVTDNSSTSANITDYRSAGHTSANGLDDRFGAGQLNILHSYQIVAGGEQDSLEDGGSGAIGAHGFDYDAAFGGRQGSNNVATYLFDAAEDLNFTASLVWNLGVSDNSNLTTTLYNLDLELFDVTTQTTAAFSASTLDNTENLWLNLAMGHSYELLVKSAETGNFSWDYSLAWRMTPQAAPVPIPAALYLFAGGLAGLGFTARRKA</sequence>
<dbReference type="SUPFAM" id="SSF52743">
    <property type="entry name" value="Subtilisin-like"/>
    <property type="match status" value="1"/>
</dbReference>
<evidence type="ECO:0000313" key="2">
    <source>
        <dbReference type="EMBL" id="MCQ8129087.1"/>
    </source>
</evidence>
<organism evidence="2 3">
    <name type="scientific">Methylomonas rivi</name>
    <dbReference type="NCBI Taxonomy" id="2952226"/>
    <lineage>
        <taxon>Bacteria</taxon>
        <taxon>Pseudomonadati</taxon>
        <taxon>Pseudomonadota</taxon>
        <taxon>Gammaproteobacteria</taxon>
        <taxon>Methylococcales</taxon>
        <taxon>Methylococcaceae</taxon>
        <taxon>Methylomonas</taxon>
    </lineage>
</organism>
<keyword evidence="1" id="KW-0812">Transmembrane</keyword>
<gene>
    <name evidence="2" type="ORF">NP596_11530</name>
</gene>
<evidence type="ECO:0008006" key="4">
    <source>
        <dbReference type="Google" id="ProtNLM"/>
    </source>
</evidence>